<keyword evidence="2" id="KW-1185">Reference proteome</keyword>
<accession>A0ABW8TP69</accession>
<evidence type="ECO:0000313" key="1">
    <source>
        <dbReference type="EMBL" id="MFL0267239.1"/>
    </source>
</evidence>
<name>A0ABW8TP69_9CLOT</name>
<dbReference type="RefSeq" id="WP_406763847.1">
    <property type="nucleotide sequence ID" value="NZ_JBJHZY010000001.1"/>
</dbReference>
<dbReference type="Proteomes" id="UP001623661">
    <property type="component" value="Unassembled WGS sequence"/>
</dbReference>
<reference evidence="1 2" key="1">
    <citation type="submission" date="2024-11" db="EMBL/GenBank/DDBJ databases">
        <authorList>
            <person name="Heng Y.C."/>
            <person name="Lim A.C.H."/>
            <person name="Lee J.K.Y."/>
            <person name="Kittelmann S."/>
        </authorList>
    </citation>
    <scope>NUCLEOTIDE SEQUENCE [LARGE SCALE GENOMIC DNA]</scope>
    <source>
        <strain evidence="1 2">WILCCON 0202</strain>
    </source>
</reference>
<organism evidence="1 2">
    <name type="scientific">Candidatus Clostridium radicumherbarum</name>
    <dbReference type="NCBI Taxonomy" id="3381662"/>
    <lineage>
        <taxon>Bacteria</taxon>
        <taxon>Bacillati</taxon>
        <taxon>Bacillota</taxon>
        <taxon>Clostridia</taxon>
        <taxon>Eubacteriales</taxon>
        <taxon>Clostridiaceae</taxon>
        <taxon>Clostridium</taxon>
    </lineage>
</organism>
<protein>
    <submittedName>
        <fullName evidence="1">Uncharacterized protein</fullName>
    </submittedName>
</protein>
<dbReference type="EMBL" id="JBJHZY010000001">
    <property type="protein sequence ID" value="MFL0267239.1"/>
    <property type="molecule type" value="Genomic_DNA"/>
</dbReference>
<gene>
    <name evidence="1" type="ORF">ACJDUH_03905</name>
</gene>
<comment type="caution">
    <text evidence="1">The sequence shown here is derived from an EMBL/GenBank/DDBJ whole genome shotgun (WGS) entry which is preliminary data.</text>
</comment>
<sequence>MKEDVIKELETEIDNLKRQVIFHMKRAHEAEMLLREVQPYCIPEDRQKISEFFKG</sequence>
<proteinExistence type="predicted"/>
<evidence type="ECO:0000313" key="2">
    <source>
        <dbReference type="Proteomes" id="UP001623661"/>
    </source>
</evidence>